<comment type="caution">
    <text evidence="1">The sequence shown here is derived from an EMBL/GenBank/DDBJ whole genome shotgun (WGS) entry which is preliminary data.</text>
</comment>
<proteinExistence type="predicted"/>
<evidence type="ECO:0000313" key="2">
    <source>
        <dbReference type="Proteomes" id="UP000542720"/>
    </source>
</evidence>
<dbReference type="EMBL" id="JACJUD010000003">
    <property type="protein sequence ID" value="MBB2495795.1"/>
    <property type="molecule type" value="Genomic_DNA"/>
</dbReference>
<accession>A0A7W4QAT3</accession>
<name>A0A7W4QAT3_9GAMM</name>
<dbReference type="Proteomes" id="UP000542720">
    <property type="component" value="Unassembled WGS sequence"/>
</dbReference>
<keyword evidence="2" id="KW-1185">Reference proteome</keyword>
<protein>
    <submittedName>
        <fullName evidence="1">Uncharacterized protein</fullName>
    </submittedName>
</protein>
<dbReference type="AlphaFoldDB" id="A0A7W4QAT3"/>
<organism evidence="1 2">
    <name type="scientific">Aquipseudomonas ullengensis</name>
    <dbReference type="NCBI Taxonomy" id="2759166"/>
    <lineage>
        <taxon>Bacteria</taxon>
        <taxon>Pseudomonadati</taxon>
        <taxon>Pseudomonadota</taxon>
        <taxon>Gammaproteobacteria</taxon>
        <taxon>Pseudomonadales</taxon>
        <taxon>Pseudomonadaceae</taxon>
        <taxon>Aquipseudomonas</taxon>
    </lineage>
</organism>
<reference evidence="1 2" key="1">
    <citation type="submission" date="2020-08" db="EMBL/GenBank/DDBJ databases">
        <authorList>
            <person name="Kim C.M."/>
        </authorList>
    </citation>
    <scope>NUCLEOTIDE SEQUENCE [LARGE SCALE GENOMIC DNA]</scope>
    <source>
        <strain evidence="1 2">UL070</strain>
    </source>
</reference>
<dbReference type="RefSeq" id="WP_183089312.1">
    <property type="nucleotide sequence ID" value="NZ_JACJUD010000003.1"/>
</dbReference>
<sequence length="190" mass="21686">MNNRHLLLALALLAAFWFGWDHLRPNFSPSHTVQYQPDGAYRLGQYRITPLQPFQLQARVLGREIYRYDRGADVSPIDLALGWGPMADPQVLSRIDISQGNRWYRWRTAEFPISRRDIEVHSANMHMIPANAEVAAELARVKPGEQVALSGQLVRVDGDDGFQWISSLTRDDTGEGACELVWVEKLERMN</sequence>
<gene>
    <name evidence="1" type="ORF">H3H51_12270</name>
</gene>
<evidence type="ECO:0000313" key="1">
    <source>
        <dbReference type="EMBL" id="MBB2495795.1"/>
    </source>
</evidence>